<reference evidence="1 2" key="1">
    <citation type="submission" date="2019-09" db="EMBL/GenBank/DDBJ databases">
        <title>YIM 132180 draft genome.</title>
        <authorList>
            <person name="Zhang K."/>
        </authorList>
    </citation>
    <scope>NUCLEOTIDE SEQUENCE [LARGE SCALE GENOMIC DNA]</scope>
    <source>
        <strain evidence="1 2">YIM 132180</strain>
    </source>
</reference>
<keyword evidence="2" id="KW-1185">Reference proteome</keyword>
<gene>
    <name evidence="1" type="ORF">F6X38_04240</name>
</gene>
<protein>
    <submittedName>
        <fullName evidence="1">Uncharacterized protein</fullName>
    </submittedName>
</protein>
<name>A0A7V7PSF8_9HYPH</name>
<sequence>MNIATVEGCTRVIGESQGYIGLPLRDELINCAVDGPAVSAMVSAWQPMPEEIARIMSGEPIHLRVLGTAHPPVMLFVGSSE</sequence>
<organism evidence="1 2">
    <name type="scientific">Plantimonas leprariae</name>
    <dbReference type="NCBI Taxonomy" id="2615207"/>
    <lineage>
        <taxon>Bacteria</taxon>
        <taxon>Pseudomonadati</taxon>
        <taxon>Pseudomonadota</taxon>
        <taxon>Alphaproteobacteria</taxon>
        <taxon>Hyphomicrobiales</taxon>
        <taxon>Aurantimonadaceae</taxon>
        <taxon>Plantimonas</taxon>
    </lineage>
</organism>
<dbReference type="RefSeq" id="WP_150968281.1">
    <property type="nucleotide sequence ID" value="NZ_VZDO01000002.1"/>
</dbReference>
<accession>A0A7V7PSF8</accession>
<comment type="caution">
    <text evidence="1">The sequence shown here is derived from an EMBL/GenBank/DDBJ whole genome shotgun (WGS) entry which is preliminary data.</text>
</comment>
<dbReference type="AlphaFoldDB" id="A0A7V7PSF8"/>
<dbReference type="Proteomes" id="UP000432089">
    <property type="component" value="Unassembled WGS sequence"/>
</dbReference>
<evidence type="ECO:0000313" key="1">
    <source>
        <dbReference type="EMBL" id="KAB0682021.1"/>
    </source>
</evidence>
<evidence type="ECO:0000313" key="2">
    <source>
        <dbReference type="Proteomes" id="UP000432089"/>
    </source>
</evidence>
<dbReference type="EMBL" id="VZDO01000002">
    <property type="protein sequence ID" value="KAB0682021.1"/>
    <property type="molecule type" value="Genomic_DNA"/>
</dbReference>
<proteinExistence type="predicted"/>